<sequence length="42" mass="5229">MLYLNKKWFKKNTKRDLIKKLPPTYELPTHMIKQKNIQHFKS</sequence>
<evidence type="ECO:0000313" key="1">
    <source>
        <dbReference type="EMBL" id="SVA05186.1"/>
    </source>
</evidence>
<organism evidence="1">
    <name type="scientific">marine metagenome</name>
    <dbReference type="NCBI Taxonomy" id="408172"/>
    <lineage>
        <taxon>unclassified sequences</taxon>
        <taxon>metagenomes</taxon>
        <taxon>ecological metagenomes</taxon>
    </lineage>
</organism>
<gene>
    <name evidence="1" type="ORF">METZ01_LOCUS58040</name>
</gene>
<reference evidence="1" key="1">
    <citation type="submission" date="2018-05" db="EMBL/GenBank/DDBJ databases">
        <authorList>
            <person name="Lanie J.A."/>
            <person name="Ng W.-L."/>
            <person name="Kazmierczak K.M."/>
            <person name="Andrzejewski T.M."/>
            <person name="Davidsen T.M."/>
            <person name="Wayne K.J."/>
            <person name="Tettelin H."/>
            <person name="Glass J.I."/>
            <person name="Rusch D."/>
            <person name="Podicherti R."/>
            <person name="Tsui H.-C.T."/>
            <person name="Winkler M.E."/>
        </authorList>
    </citation>
    <scope>NUCLEOTIDE SEQUENCE</scope>
</reference>
<accession>A0A381SMF5</accession>
<dbReference type="EMBL" id="UINC01003310">
    <property type="protein sequence ID" value="SVA05186.1"/>
    <property type="molecule type" value="Genomic_DNA"/>
</dbReference>
<name>A0A381SMF5_9ZZZZ</name>
<dbReference type="AlphaFoldDB" id="A0A381SMF5"/>
<protein>
    <submittedName>
        <fullName evidence="1">Uncharacterized protein</fullName>
    </submittedName>
</protein>
<proteinExistence type="predicted"/>